<keyword evidence="2" id="KW-1185">Reference proteome</keyword>
<sequence>MTKVRLRSDIDWFEKVVRFKQAAEDEALQNLLRTPLQVLIMPIIVRSASRLAPDPFSLFWGYYDIVFRRERDKRASLNRVLQEHGQQIQQLHERIGFELQARSEASDRSNATLTHQELANFTWQVLHEAGFKPSAPTPTCAPRSSQLPRGV</sequence>
<dbReference type="EMBL" id="BLAF01000037">
    <property type="protein sequence ID" value="GES23058.1"/>
    <property type="molecule type" value="Genomic_DNA"/>
</dbReference>
<proteinExistence type="predicted"/>
<name>A0A5M3XXM9_9ACTN</name>
<gene>
    <name evidence="1" type="ORF">Aple_059570</name>
</gene>
<dbReference type="RefSeq" id="WP_155347971.1">
    <property type="nucleotide sequence ID" value="NZ_BAAAHM010000009.1"/>
</dbReference>
<dbReference type="AlphaFoldDB" id="A0A5M3XXM9"/>
<accession>A0A5M3XXM9</accession>
<evidence type="ECO:0000313" key="2">
    <source>
        <dbReference type="Proteomes" id="UP000377595"/>
    </source>
</evidence>
<organism evidence="1 2">
    <name type="scientific">Acrocarpospora pleiomorpha</name>
    <dbReference type="NCBI Taxonomy" id="90975"/>
    <lineage>
        <taxon>Bacteria</taxon>
        <taxon>Bacillati</taxon>
        <taxon>Actinomycetota</taxon>
        <taxon>Actinomycetes</taxon>
        <taxon>Streptosporangiales</taxon>
        <taxon>Streptosporangiaceae</taxon>
        <taxon>Acrocarpospora</taxon>
    </lineage>
</organism>
<dbReference type="OrthoDB" id="5379188at2"/>
<comment type="caution">
    <text evidence="1">The sequence shown here is derived from an EMBL/GenBank/DDBJ whole genome shotgun (WGS) entry which is preliminary data.</text>
</comment>
<evidence type="ECO:0000313" key="1">
    <source>
        <dbReference type="EMBL" id="GES23058.1"/>
    </source>
</evidence>
<protein>
    <submittedName>
        <fullName evidence="1">Uncharacterized protein</fullName>
    </submittedName>
</protein>
<dbReference type="Proteomes" id="UP000377595">
    <property type="component" value="Unassembled WGS sequence"/>
</dbReference>
<reference evidence="1 2" key="1">
    <citation type="submission" date="2019-10" db="EMBL/GenBank/DDBJ databases">
        <title>Whole genome shotgun sequence of Acrocarpospora pleiomorpha NBRC 16267.</title>
        <authorList>
            <person name="Ichikawa N."/>
            <person name="Kimura A."/>
            <person name="Kitahashi Y."/>
            <person name="Komaki H."/>
            <person name="Oguchi A."/>
        </authorList>
    </citation>
    <scope>NUCLEOTIDE SEQUENCE [LARGE SCALE GENOMIC DNA]</scope>
    <source>
        <strain evidence="1 2">NBRC 16267</strain>
    </source>
</reference>